<evidence type="ECO:0000313" key="1">
    <source>
        <dbReference type="EMBL" id="KAA8828146.1"/>
    </source>
</evidence>
<dbReference type="RefSeq" id="WP_150379312.1">
    <property type="nucleotide sequence ID" value="NZ_RZUH01000004.1"/>
</dbReference>
<gene>
    <name evidence="1" type="ORF">EMO91_06815</name>
</gene>
<evidence type="ECO:0000313" key="2">
    <source>
        <dbReference type="Proteomes" id="UP000410049"/>
    </source>
</evidence>
<dbReference type="Proteomes" id="UP000410049">
    <property type="component" value="Unassembled WGS sequence"/>
</dbReference>
<organism evidence="1 2">
    <name type="scientific">Bifidobacterium myosotis</name>
    <dbReference type="NCBI Taxonomy" id="1630166"/>
    <lineage>
        <taxon>Bacteria</taxon>
        <taxon>Bacillati</taxon>
        <taxon>Actinomycetota</taxon>
        <taxon>Actinomycetes</taxon>
        <taxon>Bifidobacteriales</taxon>
        <taxon>Bifidobacteriaceae</taxon>
        <taxon>Bifidobacterium</taxon>
    </lineage>
</organism>
<dbReference type="EMBL" id="RZUH01000004">
    <property type="protein sequence ID" value="KAA8828146.1"/>
    <property type="molecule type" value="Genomic_DNA"/>
</dbReference>
<accession>A0A5M9ZKK1</accession>
<dbReference type="AlphaFoldDB" id="A0A5M9ZKK1"/>
<sequence length="112" mass="12040">MVIVSQADLLARLDSYRWTFHRDGERLNVAVDFSHIPHLQESAMWLTAVGVSETLPIRGIANRAEGDPLPVLAGVLLARACDRLGADTGLVSDPGYDAVIAEYHAEAGADAE</sequence>
<comment type="caution">
    <text evidence="1">The sequence shown here is derived from an EMBL/GenBank/DDBJ whole genome shotgun (WGS) entry which is preliminary data.</text>
</comment>
<reference evidence="1 2" key="1">
    <citation type="journal article" date="2019" name="Syst. Appl. Microbiol.">
        <title>Characterization of Bifidobacterium species in feaces of the Egyptian fruit bat: Description of B. vespertilionis sp. nov. and B. rousetti sp. nov.</title>
        <authorList>
            <person name="Modesto M."/>
            <person name="Satti M."/>
            <person name="Watanabe K."/>
            <person name="Puglisi E."/>
            <person name="Morelli L."/>
            <person name="Huang C.-H."/>
            <person name="Liou J.-S."/>
            <person name="Miyashita M."/>
            <person name="Tamura T."/>
            <person name="Saito S."/>
            <person name="Mori K."/>
            <person name="Huang L."/>
            <person name="Sciavilla P."/>
            <person name="Sandri C."/>
            <person name="Spiezio C."/>
            <person name="Vitali F."/>
            <person name="Cavalieri D."/>
            <person name="Perpetuini G."/>
            <person name="Tofalo R."/>
            <person name="Bonetti A."/>
            <person name="Arita M."/>
            <person name="Mattarelli P."/>
        </authorList>
    </citation>
    <scope>NUCLEOTIDE SEQUENCE [LARGE SCALE GENOMIC DNA]</scope>
    <source>
        <strain evidence="1 2">RST17</strain>
    </source>
</reference>
<protein>
    <submittedName>
        <fullName evidence="1">Uncharacterized protein</fullName>
    </submittedName>
</protein>
<proteinExistence type="predicted"/>
<name>A0A5M9ZKK1_9BIFI</name>